<dbReference type="Pfam" id="PF14054">
    <property type="entry name" value="DUF4249"/>
    <property type="match status" value="1"/>
</dbReference>
<comment type="caution">
    <text evidence="1">The sequence shown here is derived from an EMBL/GenBank/DDBJ whole genome shotgun (WGS) entry which is preliminary data.</text>
</comment>
<keyword evidence="2" id="KW-1185">Reference proteome</keyword>
<proteinExistence type="predicted"/>
<evidence type="ECO:0000313" key="1">
    <source>
        <dbReference type="EMBL" id="OYQ34710.1"/>
    </source>
</evidence>
<sequence>MNFKYRKMENLKNMNKLIQQFVIMVFLLIGLTSCEEDVTSDISLNSVERLVIEGGIERNSGNSTQKIRLTKTLPFLTNSSNPFVSDATVTITDGTTTWNLIHTQNGFYETNSLLPQIGKTYTITIVWNNETYTGSDTLSEVPPFDNFYYEFEEETLFTDEGYFLKFDTTDPVGVENYYYYRVFKNNIFTIVPDPGNAETLIVSDKFFDGQQRVGINPNEEVSFVVGDLAKAQQLGISKKYYQFLFELFTQTGNQGISFIGNPPPATIKSNVVNITNPKNRILGYFYAVDVEEDSILIE</sequence>
<reference evidence="1 2" key="1">
    <citation type="submission" date="2017-07" db="EMBL/GenBank/DDBJ databases">
        <title>Flavobacterium cyanobacteriorum sp. nov., isolated from cyanobacterial aggregates in a eutrophic lake.</title>
        <authorList>
            <person name="Cai H."/>
        </authorList>
    </citation>
    <scope>NUCLEOTIDE SEQUENCE [LARGE SCALE GENOMIC DNA]</scope>
    <source>
        <strain evidence="1 2">TH021</strain>
    </source>
</reference>
<dbReference type="OrthoDB" id="922982at2"/>
<evidence type="ECO:0000313" key="2">
    <source>
        <dbReference type="Proteomes" id="UP000216605"/>
    </source>
</evidence>
<name>A0A255Z238_9FLAO</name>
<accession>A0A255Z238</accession>
<dbReference type="PROSITE" id="PS51257">
    <property type="entry name" value="PROKAR_LIPOPROTEIN"/>
    <property type="match status" value="1"/>
</dbReference>
<organism evidence="1 2">
    <name type="scientific">Flavobacterium cyanobacteriorum</name>
    <dbReference type="NCBI Taxonomy" id="2022802"/>
    <lineage>
        <taxon>Bacteria</taxon>
        <taxon>Pseudomonadati</taxon>
        <taxon>Bacteroidota</taxon>
        <taxon>Flavobacteriia</taxon>
        <taxon>Flavobacteriales</taxon>
        <taxon>Flavobacteriaceae</taxon>
        <taxon>Flavobacterium</taxon>
    </lineage>
</organism>
<dbReference type="AlphaFoldDB" id="A0A255Z238"/>
<dbReference type="Proteomes" id="UP000216605">
    <property type="component" value="Unassembled WGS sequence"/>
</dbReference>
<dbReference type="InterPro" id="IPR025345">
    <property type="entry name" value="DUF4249"/>
</dbReference>
<evidence type="ECO:0008006" key="3">
    <source>
        <dbReference type="Google" id="ProtNLM"/>
    </source>
</evidence>
<gene>
    <name evidence="1" type="ORF">CHU92_11490</name>
</gene>
<protein>
    <recommendedName>
        <fullName evidence="3">DUF4249 domain-containing protein</fullName>
    </recommendedName>
</protein>
<dbReference type="EMBL" id="NOXV01000291">
    <property type="protein sequence ID" value="OYQ34710.1"/>
    <property type="molecule type" value="Genomic_DNA"/>
</dbReference>